<evidence type="ECO:0000313" key="3">
    <source>
        <dbReference type="Proteomes" id="UP000283855"/>
    </source>
</evidence>
<dbReference type="SUPFAM" id="SSF49265">
    <property type="entry name" value="Fibronectin type III"/>
    <property type="match status" value="1"/>
</dbReference>
<dbReference type="InterPro" id="IPR038653">
    <property type="entry name" value="Put_CMD_sf"/>
</dbReference>
<dbReference type="RefSeq" id="WP_118400625.1">
    <property type="nucleotide sequence ID" value="NZ_CABJGD010000021.1"/>
</dbReference>
<feature type="chain" id="PRO_5019051723" evidence="1">
    <location>
        <begin position="24"/>
        <end position="824"/>
    </location>
</feature>
<feature type="signal peptide" evidence="1">
    <location>
        <begin position="1"/>
        <end position="23"/>
    </location>
</feature>
<evidence type="ECO:0000313" key="2">
    <source>
        <dbReference type="EMBL" id="RHA74700.1"/>
    </source>
</evidence>
<name>A0A413SYK0_9BACT</name>
<keyword evidence="1" id="KW-0732">Signal</keyword>
<gene>
    <name evidence="2" type="ORF">DW921_10055</name>
</gene>
<proteinExistence type="predicted"/>
<dbReference type="Gene3D" id="2.60.120.890">
    <property type="entry name" value="BT2081, beta-jelly-roll domain"/>
    <property type="match status" value="1"/>
</dbReference>
<dbReference type="InterPro" id="IPR036116">
    <property type="entry name" value="FN3_sf"/>
</dbReference>
<evidence type="ECO:0000256" key="1">
    <source>
        <dbReference type="SAM" id="SignalP"/>
    </source>
</evidence>
<dbReference type="AlphaFoldDB" id="A0A413SYK0"/>
<dbReference type="Pfam" id="PF14900">
    <property type="entry name" value="DUF4493"/>
    <property type="match status" value="1"/>
</dbReference>
<dbReference type="Gene3D" id="2.60.40.10">
    <property type="entry name" value="Immunoglobulins"/>
    <property type="match status" value="1"/>
</dbReference>
<dbReference type="Proteomes" id="UP000283855">
    <property type="component" value="Unassembled WGS sequence"/>
</dbReference>
<organism evidence="2 3">
    <name type="scientific">Phocaeicola coprophilus</name>
    <dbReference type="NCBI Taxonomy" id="387090"/>
    <lineage>
        <taxon>Bacteria</taxon>
        <taxon>Pseudomonadati</taxon>
        <taxon>Bacteroidota</taxon>
        <taxon>Bacteroidia</taxon>
        <taxon>Bacteroidales</taxon>
        <taxon>Bacteroidaceae</taxon>
        <taxon>Phocaeicola</taxon>
    </lineage>
</organism>
<dbReference type="InterPro" id="IPR003961">
    <property type="entry name" value="FN3_dom"/>
</dbReference>
<dbReference type="PROSITE" id="PS51257">
    <property type="entry name" value="PROKAR_LIPOPROTEIN"/>
    <property type="match status" value="1"/>
</dbReference>
<accession>A0A413SYK0</accession>
<dbReference type="InterPro" id="IPR027840">
    <property type="entry name" value="DUF4493"/>
</dbReference>
<protein>
    <submittedName>
        <fullName evidence="2">DUF4493 domain-containing protein</fullName>
    </submittedName>
</protein>
<reference evidence="2 3" key="1">
    <citation type="submission" date="2018-08" db="EMBL/GenBank/DDBJ databases">
        <title>A genome reference for cultivated species of the human gut microbiota.</title>
        <authorList>
            <person name="Zou Y."/>
            <person name="Xue W."/>
            <person name="Luo G."/>
        </authorList>
    </citation>
    <scope>NUCLEOTIDE SEQUENCE [LARGE SCALE GENOMIC DNA]</scope>
    <source>
        <strain evidence="2 3">AM42-38</strain>
    </source>
</reference>
<sequence>MKTIRMNKNYLMLLALVALGLSACRSDERTPSGGGYLAVRVAADNEVVSAASRAEGDGIPDVGDFSLSIAKENGELVSKWDKFSDYDAEATVVPVGTYTVSASYGDATTEGFDGLSYAGSTTANVAEGETTDVTIDCTINKARVSISYTDAFKSYFTSYSAYVSSSRGNKIDYTADETRAAYFTPGNLDVYLNVTRPGVSGSVALKVKTLAAEVKHEYRLTMDVDAGTSTLNIIFNDDPESTQNVEFNISDAALNAPAPTIVAHGFTSGEAMEVVEGGSVEGTLQAYLNAPSGLAGCELVTSSAALKAQGWPEKVDLMALSAEDQQKLTELGLVMKGLGSTHDKIATVEFQNVVPYLYCTGDGNEEHSFTLTATDVYGKTTETPLVLNVTSRNNGFAVTLPESVPYGSNTMSFTMNLEGDASKVKFYYYNLGAFQLFTSENVSISSEGTTHTVTLTYPDPLIDTESDVKFKAQYGSKTIEKAFKVEDPELTLSLKNGDADVWAKHVNFQVSSNTDDGWVASADNVIIQYMDNKAWKNVSFTYSTTGYVVTGLSSGQSYTFRVIGKDDQTKTSAFVDITTESELSVPNAGMEDWYYTRPSGVEYWEVWYACKDGEQAVWNTMNQLTTSEGGTSGGINRDKYRYNANSGTIRAEGKNGGYAAQIRAVGWGKGNSAVGSANAKYGTVGELYLGYYDSEAKKAVYDGIEFTSRPKSLSFDYKYTPGKGGDQYYAEIVILNKQGDVATEIGRGLLRKGDSVQEWSSTSVDIVYTEEGKKLKATNMYIVFKSGDKSDNSSFNTVPSFGNLSNGEYVGSEFFVDNIVLNYE</sequence>
<dbReference type="CDD" id="cd00063">
    <property type="entry name" value="FN3"/>
    <property type="match status" value="1"/>
</dbReference>
<dbReference type="EMBL" id="QSFT01000021">
    <property type="protein sequence ID" value="RHA74700.1"/>
    <property type="molecule type" value="Genomic_DNA"/>
</dbReference>
<comment type="caution">
    <text evidence="2">The sequence shown here is derived from an EMBL/GenBank/DDBJ whole genome shotgun (WGS) entry which is preliminary data.</text>
</comment>
<dbReference type="InterPro" id="IPR013783">
    <property type="entry name" value="Ig-like_fold"/>
</dbReference>